<dbReference type="InterPro" id="IPR009671">
    <property type="entry name" value="RraB_dom"/>
</dbReference>
<name>A0A4R6YE58_9GAMM</name>
<comment type="caution">
    <text evidence="3">The sequence shown here is derived from an EMBL/GenBank/DDBJ whole genome shotgun (WGS) entry which is preliminary data.</text>
</comment>
<dbReference type="SUPFAM" id="SSF89946">
    <property type="entry name" value="Hypothetical protein VC0424"/>
    <property type="match status" value="1"/>
</dbReference>
<proteinExistence type="predicted"/>
<evidence type="ECO:0000259" key="2">
    <source>
        <dbReference type="Pfam" id="PF06877"/>
    </source>
</evidence>
<keyword evidence="4" id="KW-1185">Reference proteome</keyword>
<feature type="compositionally biased region" description="Basic and acidic residues" evidence="1">
    <location>
        <begin position="100"/>
        <end position="111"/>
    </location>
</feature>
<evidence type="ECO:0000256" key="1">
    <source>
        <dbReference type="SAM" id="MobiDB-lite"/>
    </source>
</evidence>
<protein>
    <submittedName>
        <fullName evidence="3">Regulator of ribonuclease activity B</fullName>
    </submittedName>
</protein>
<dbReference type="AlphaFoldDB" id="A0A4R6YE58"/>
<accession>A0A4R6YE58</accession>
<gene>
    <name evidence="3" type="ORF">DFR29_1521</name>
</gene>
<dbReference type="OrthoDB" id="7839302at2"/>
<evidence type="ECO:0000313" key="4">
    <source>
        <dbReference type="Proteomes" id="UP000295293"/>
    </source>
</evidence>
<dbReference type="Pfam" id="PF06877">
    <property type="entry name" value="RraB"/>
    <property type="match status" value="1"/>
</dbReference>
<evidence type="ECO:0000313" key="3">
    <source>
        <dbReference type="EMBL" id="TDR34364.1"/>
    </source>
</evidence>
<feature type="region of interest" description="Disordered" evidence="1">
    <location>
        <begin position="92"/>
        <end position="111"/>
    </location>
</feature>
<dbReference type="Gene3D" id="3.30.70.970">
    <property type="entry name" value="RraB-like"/>
    <property type="match status" value="1"/>
</dbReference>
<dbReference type="Proteomes" id="UP000295293">
    <property type="component" value="Unassembled WGS sequence"/>
</dbReference>
<reference evidence="3 4" key="1">
    <citation type="submission" date="2019-03" db="EMBL/GenBank/DDBJ databases">
        <title>Genomic Encyclopedia of Type Strains, Phase IV (KMG-IV): sequencing the most valuable type-strain genomes for metagenomic binning, comparative biology and taxonomic classification.</title>
        <authorList>
            <person name="Goeker M."/>
        </authorList>
    </citation>
    <scope>NUCLEOTIDE SEQUENCE [LARGE SCALE GENOMIC DNA]</scope>
    <source>
        <strain evidence="3 4">DSM 21667</strain>
    </source>
</reference>
<dbReference type="EMBL" id="SNZH01000052">
    <property type="protein sequence ID" value="TDR34364.1"/>
    <property type="molecule type" value="Genomic_DNA"/>
</dbReference>
<feature type="domain" description="Regulator of ribonuclease activity B" evidence="2">
    <location>
        <begin position="15"/>
        <end position="97"/>
    </location>
</feature>
<organism evidence="3 4">
    <name type="scientific">Tahibacter aquaticus</name>
    <dbReference type="NCBI Taxonomy" id="520092"/>
    <lineage>
        <taxon>Bacteria</taxon>
        <taxon>Pseudomonadati</taxon>
        <taxon>Pseudomonadota</taxon>
        <taxon>Gammaproteobacteria</taxon>
        <taxon>Lysobacterales</taxon>
        <taxon>Rhodanobacteraceae</taxon>
        <taxon>Tahibacter</taxon>
    </lineage>
</organism>
<sequence>MNDDKQAIREINAVSSGDEVHVILHYLYVPSNEVANQISKDLKQRGFQVEERLGADCENWLVLAKHNAVPTEELIASVRQSLEEMMDSVGGEYDGWEAEMPDRDGNPPRLQ</sequence>
<dbReference type="InterPro" id="IPR036701">
    <property type="entry name" value="RraB-like_sf"/>
</dbReference>
<dbReference type="RefSeq" id="WP_133822066.1">
    <property type="nucleotide sequence ID" value="NZ_SNZH01000052.1"/>
</dbReference>